<evidence type="ECO:0000313" key="4">
    <source>
        <dbReference type="EMBL" id="BCT91356.1"/>
    </source>
</evidence>
<keyword evidence="1" id="KW-0378">Hydrolase</keyword>
<evidence type="ECO:0000256" key="2">
    <source>
        <dbReference type="SAM" id="SignalP"/>
    </source>
</evidence>
<dbReference type="Proteomes" id="UP000681317">
    <property type="component" value="Chromosome"/>
</dbReference>
<dbReference type="PANTHER" id="PTHR42776:SF27">
    <property type="entry name" value="DIPEPTIDYL PEPTIDASE FAMILY MEMBER 6"/>
    <property type="match status" value="1"/>
</dbReference>
<organism evidence="4 5">
    <name type="scientific">Noviluteimonas caseinilytica</name>
    <dbReference type="NCBI Taxonomy" id="2675101"/>
    <lineage>
        <taxon>Bacteria</taxon>
        <taxon>Pseudomonadati</taxon>
        <taxon>Pseudomonadota</taxon>
        <taxon>Gammaproteobacteria</taxon>
        <taxon>Lysobacterales</taxon>
        <taxon>Lysobacteraceae</taxon>
        <taxon>Noviluteimonas</taxon>
    </lineage>
</organism>
<evidence type="ECO:0000256" key="1">
    <source>
        <dbReference type="ARBA" id="ARBA00022801"/>
    </source>
</evidence>
<feature type="chain" id="PRO_5045078380" evidence="2">
    <location>
        <begin position="23"/>
        <end position="663"/>
    </location>
</feature>
<feature type="signal peptide" evidence="2">
    <location>
        <begin position="1"/>
        <end position="22"/>
    </location>
</feature>
<dbReference type="SUPFAM" id="SSF53474">
    <property type="entry name" value="alpha/beta-Hydrolases"/>
    <property type="match status" value="1"/>
</dbReference>
<dbReference type="Pfam" id="PF00326">
    <property type="entry name" value="Peptidase_S9"/>
    <property type="match status" value="1"/>
</dbReference>
<accession>A0ABN6FS90</accession>
<dbReference type="Gene3D" id="3.40.50.1820">
    <property type="entry name" value="alpha/beta hydrolase"/>
    <property type="match status" value="1"/>
</dbReference>
<evidence type="ECO:0000313" key="5">
    <source>
        <dbReference type="Proteomes" id="UP000681317"/>
    </source>
</evidence>
<dbReference type="InterPro" id="IPR029058">
    <property type="entry name" value="AB_hydrolase_fold"/>
</dbReference>
<evidence type="ECO:0000259" key="3">
    <source>
        <dbReference type="Pfam" id="PF00326"/>
    </source>
</evidence>
<dbReference type="EMBL" id="AP024545">
    <property type="protein sequence ID" value="BCT91356.1"/>
    <property type="molecule type" value="Genomic_DNA"/>
</dbReference>
<sequence length="663" mass="73133">MTRTLLARWTCALAFVAAPAMAQQIPASDFARYADLDEVALSPTGEYLALAVPSVDGHETNLQIVKLSDGSTVKTLRFGRESHVMDVTWTDDDEITVARAKRFPMVEYKSHMGELMSTNLTGDKQRTLFAYTLDELTQRGRNKDAGSAYLEEVLDKEPGKILVSYYCWQTIKECGEKADTIVFKVDSRTGTRKEVERIKDGDSESSLVFDHDGIARVAYSDNEDGTPHMSYRPTPTSPWMPLPASIAGYEISGGVFAQDNNTFYGRVSDKGEATQLYKIDMAAGTRTKLFGRDDASVGTILLGGRAGEPFGVSTTSPKPSVQYLDPASKWAQLHAALMQRFKGQMVYFLEFTRDDSKVLFWTSGDRQPGNYYLLDRGNNNKIVQVGSRKPWFDGKTLAQVRPIEFKTRDGVKLFGFYTAPVGGGTGPRPMVVMPHGGPYGPSDDWGFDAYAQFLASRGYGVLQVNYRGSGGRGDNFMNQAMREWGGMIQNDITDGVKYAIDQKLADPSRICMFGGSFGGYSALMQPILNPGMYKCAIGYVGVYDLTMLVRNKESESEDTERFFVRSLGEDTAALAKASPAFRAKEVKVPVMLVHGKADSNVRMGQFRAMDKALRDIGQPPETFLAPGEGHGFSNPDNITELYNRMATFLDKYIGPNATTAATQ</sequence>
<gene>
    <name evidence="4" type="ORF">LYSCAS_03800</name>
</gene>
<dbReference type="PANTHER" id="PTHR42776">
    <property type="entry name" value="SERINE PEPTIDASE S9 FAMILY MEMBER"/>
    <property type="match status" value="1"/>
</dbReference>
<name>A0ABN6FS90_9GAMM</name>
<proteinExistence type="predicted"/>
<feature type="domain" description="Peptidase S9 prolyl oligopeptidase catalytic" evidence="3">
    <location>
        <begin position="445"/>
        <end position="654"/>
    </location>
</feature>
<dbReference type="RefSeq" id="WP_213435363.1">
    <property type="nucleotide sequence ID" value="NZ_AP024545.1"/>
</dbReference>
<keyword evidence="2" id="KW-0732">Signal</keyword>
<dbReference type="SUPFAM" id="SSF82171">
    <property type="entry name" value="DPP6 N-terminal domain-like"/>
    <property type="match status" value="1"/>
</dbReference>
<keyword evidence="5" id="KW-1185">Reference proteome</keyword>
<dbReference type="InterPro" id="IPR001375">
    <property type="entry name" value="Peptidase_S9_cat"/>
</dbReference>
<protein>
    <submittedName>
        <fullName evidence="4">Prolyl oligopeptidase</fullName>
    </submittedName>
</protein>
<reference evidence="4 5" key="1">
    <citation type="submission" date="2021-03" db="EMBL/GenBank/DDBJ databases">
        <title>Complete Genome Sequences of Two Lysobacter Strains Isolated from Sea Water (Lysobacter caseinilyticus) and Soil (Lysobacter helvus) in South Korea.</title>
        <authorList>
            <person name="Watanabe Y."/>
            <person name="Arakawa K."/>
        </authorList>
    </citation>
    <scope>NUCLEOTIDE SEQUENCE [LARGE SCALE GENOMIC DNA]</scope>
    <source>
        <strain evidence="4 5">KVB24</strain>
    </source>
</reference>